<reference evidence="4 5" key="1">
    <citation type="submission" date="2019-07" db="EMBL/GenBank/DDBJ databases">
        <title>Whole genome shotgun sequence of Halomonas halophila NBRC 102604.</title>
        <authorList>
            <person name="Hosoyama A."/>
            <person name="Uohara A."/>
            <person name="Ohji S."/>
            <person name="Ichikawa N."/>
        </authorList>
    </citation>
    <scope>NUCLEOTIDE SEQUENCE [LARGE SCALE GENOMIC DNA]</scope>
    <source>
        <strain evidence="4 5">NBRC 102604</strain>
    </source>
</reference>
<gene>
    <name evidence="4" type="ORF">HHA04nite_30360</name>
</gene>
<proteinExistence type="predicted"/>
<evidence type="ECO:0000256" key="1">
    <source>
        <dbReference type="ARBA" id="ARBA00022679"/>
    </source>
</evidence>
<dbReference type="RefSeq" id="WP_046079591.1">
    <property type="nucleotide sequence ID" value="NZ_BJUS01000047.1"/>
</dbReference>
<dbReference type="EMBL" id="BJUS01000047">
    <property type="protein sequence ID" value="GEK74492.1"/>
    <property type="molecule type" value="Genomic_DNA"/>
</dbReference>
<dbReference type="CDD" id="cd04301">
    <property type="entry name" value="NAT_SF"/>
    <property type="match status" value="1"/>
</dbReference>
<dbReference type="PROSITE" id="PS51186">
    <property type="entry name" value="GNAT"/>
    <property type="match status" value="1"/>
</dbReference>
<keyword evidence="2" id="KW-0012">Acyltransferase</keyword>
<evidence type="ECO:0000256" key="2">
    <source>
        <dbReference type="ARBA" id="ARBA00023315"/>
    </source>
</evidence>
<evidence type="ECO:0000313" key="5">
    <source>
        <dbReference type="Proteomes" id="UP000321121"/>
    </source>
</evidence>
<dbReference type="InterPro" id="IPR016181">
    <property type="entry name" value="Acyl_CoA_acyltransferase"/>
</dbReference>
<dbReference type="SUPFAM" id="SSF55729">
    <property type="entry name" value="Acyl-CoA N-acyltransferases (Nat)"/>
    <property type="match status" value="1"/>
</dbReference>
<sequence>MDSGLSLARITVHSPHVPTLAGWAHDEWGHLHPGRSRAAAIATFRADCGSEGVPSVFAAMDGERPVGMASLVVDDMDDRHDLTPWLASVYVLPAWRGQGIASALVRRVEAEAQAHGVERFYLYTPDQQPLYRRLGWEDVEDREYHGETVTIMRRDLSPRGPAPSAAARPV</sequence>
<protein>
    <submittedName>
        <fullName evidence="4">N-acetyltransferase GCN5</fullName>
    </submittedName>
</protein>
<keyword evidence="5" id="KW-1185">Reference proteome</keyword>
<name>A0ABQ0U7U9_9GAMM</name>
<evidence type="ECO:0000313" key="4">
    <source>
        <dbReference type="EMBL" id="GEK74492.1"/>
    </source>
</evidence>
<feature type="domain" description="N-acetyltransferase" evidence="3">
    <location>
        <begin position="15"/>
        <end position="157"/>
    </location>
</feature>
<dbReference type="Gene3D" id="3.40.630.30">
    <property type="match status" value="1"/>
</dbReference>
<evidence type="ECO:0000259" key="3">
    <source>
        <dbReference type="PROSITE" id="PS51186"/>
    </source>
</evidence>
<keyword evidence="1" id="KW-0808">Transferase</keyword>
<dbReference type="Pfam" id="PF00583">
    <property type="entry name" value="Acetyltransf_1"/>
    <property type="match status" value="1"/>
</dbReference>
<dbReference type="InterPro" id="IPR050832">
    <property type="entry name" value="Bact_Acetyltransf"/>
</dbReference>
<comment type="caution">
    <text evidence="4">The sequence shown here is derived from an EMBL/GenBank/DDBJ whole genome shotgun (WGS) entry which is preliminary data.</text>
</comment>
<dbReference type="Proteomes" id="UP000321121">
    <property type="component" value="Unassembled WGS sequence"/>
</dbReference>
<dbReference type="InterPro" id="IPR000182">
    <property type="entry name" value="GNAT_dom"/>
</dbReference>
<dbReference type="PANTHER" id="PTHR43877">
    <property type="entry name" value="AMINOALKYLPHOSPHONATE N-ACETYLTRANSFERASE-RELATED-RELATED"/>
    <property type="match status" value="1"/>
</dbReference>
<accession>A0ABQ0U7U9</accession>
<organism evidence="4 5">
    <name type="scientific">Halomonas halophila</name>
    <dbReference type="NCBI Taxonomy" id="29573"/>
    <lineage>
        <taxon>Bacteria</taxon>
        <taxon>Pseudomonadati</taxon>
        <taxon>Pseudomonadota</taxon>
        <taxon>Gammaproteobacteria</taxon>
        <taxon>Oceanospirillales</taxon>
        <taxon>Halomonadaceae</taxon>
        <taxon>Halomonas</taxon>
    </lineage>
</organism>